<feature type="signal peptide" evidence="1">
    <location>
        <begin position="1"/>
        <end position="25"/>
    </location>
</feature>
<reference evidence="3" key="1">
    <citation type="journal article" date="2014" name="Int. J. Syst. Evol. Microbiol.">
        <title>Complete genome sequence of Corynebacterium casei LMG S-19264T (=DSM 44701T), isolated from a smear-ripened cheese.</title>
        <authorList>
            <consortium name="US DOE Joint Genome Institute (JGI-PGF)"/>
            <person name="Walter F."/>
            <person name="Albersmeier A."/>
            <person name="Kalinowski J."/>
            <person name="Ruckert C."/>
        </authorList>
    </citation>
    <scope>NUCLEOTIDE SEQUENCE</scope>
    <source>
        <strain evidence="3">KCTC 12988</strain>
    </source>
</reference>
<dbReference type="InterPro" id="IPR013424">
    <property type="entry name" value="Ice-binding_C"/>
</dbReference>
<reference evidence="3" key="2">
    <citation type="submission" date="2020-09" db="EMBL/GenBank/DDBJ databases">
        <authorList>
            <person name="Sun Q."/>
            <person name="Kim S."/>
        </authorList>
    </citation>
    <scope>NUCLEOTIDE SEQUENCE</scope>
    <source>
        <strain evidence="3">KCTC 12988</strain>
    </source>
</reference>
<evidence type="ECO:0000313" key="3">
    <source>
        <dbReference type="EMBL" id="GHC52555.1"/>
    </source>
</evidence>
<protein>
    <recommendedName>
        <fullName evidence="2">Ice-binding protein C-terminal domain-containing protein</fullName>
    </recommendedName>
</protein>
<dbReference type="Pfam" id="PF07589">
    <property type="entry name" value="PEP-CTERM"/>
    <property type="match status" value="1"/>
</dbReference>
<name>A0A918WJW4_9BACT</name>
<dbReference type="NCBIfam" id="TIGR02595">
    <property type="entry name" value="PEP_CTERM"/>
    <property type="match status" value="1"/>
</dbReference>
<dbReference type="EMBL" id="BMXI01000007">
    <property type="protein sequence ID" value="GHC52555.1"/>
    <property type="molecule type" value="Genomic_DNA"/>
</dbReference>
<sequence length="255" mass="26945">MKILKNLHKKPDNSWLLASTTLATAAMLGSASGAVVVSATEPSTDIITSFNPNGNINSNLFPLTGTAPSPIVGNNNHARGEFFSLPDGTGTGFEITAISIVKSGNQTFSSDTITLFVFEGTETEFTTGTGHTVASSSFYEGTTVTPLYSEAFTVDGLISNDSFVTFVLNTPILVNESSDFGFFLTYDPSLGTNPDRFGYSENQNVGGQRFSITTTAHGGVGTRGMDFYITGTAIPEPSSLALLALGGFAFARRRR</sequence>
<feature type="domain" description="Ice-binding protein C-terminal" evidence="2">
    <location>
        <begin position="233"/>
        <end position="255"/>
    </location>
</feature>
<proteinExistence type="predicted"/>
<evidence type="ECO:0000259" key="2">
    <source>
        <dbReference type="Pfam" id="PF07589"/>
    </source>
</evidence>
<evidence type="ECO:0000313" key="4">
    <source>
        <dbReference type="Proteomes" id="UP000644507"/>
    </source>
</evidence>
<dbReference type="RefSeq" id="WP_189569666.1">
    <property type="nucleotide sequence ID" value="NZ_BMXI01000007.1"/>
</dbReference>
<keyword evidence="4" id="KW-1185">Reference proteome</keyword>
<dbReference type="AlphaFoldDB" id="A0A918WJW4"/>
<evidence type="ECO:0000256" key="1">
    <source>
        <dbReference type="SAM" id="SignalP"/>
    </source>
</evidence>
<gene>
    <name evidence="3" type="ORF">GCM10007100_18590</name>
</gene>
<comment type="caution">
    <text evidence="3">The sequence shown here is derived from an EMBL/GenBank/DDBJ whole genome shotgun (WGS) entry which is preliminary data.</text>
</comment>
<accession>A0A918WJW4</accession>
<keyword evidence="1" id="KW-0732">Signal</keyword>
<organism evidence="3 4">
    <name type="scientific">Roseibacillus persicicus</name>
    <dbReference type="NCBI Taxonomy" id="454148"/>
    <lineage>
        <taxon>Bacteria</taxon>
        <taxon>Pseudomonadati</taxon>
        <taxon>Verrucomicrobiota</taxon>
        <taxon>Verrucomicrobiia</taxon>
        <taxon>Verrucomicrobiales</taxon>
        <taxon>Verrucomicrobiaceae</taxon>
        <taxon>Roseibacillus</taxon>
    </lineage>
</organism>
<dbReference type="Proteomes" id="UP000644507">
    <property type="component" value="Unassembled WGS sequence"/>
</dbReference>
<feature type="chain" id="PRO_5037392598" description="Ice-binding protein C-terminal domain-containing protein" evidence="1">
    <location>
        <begin position="26"/>
        <end position="255"/>
    </location>
</feature>